<dbReference type="InterPro" id="IPR036390">
    <property type="entry name" value="WH_DNA-bd_sf"/>
</dbReference>
<evidence type="ECO:0000313" key="6">
    <source>
        <dbReference type="EMBL" id="PHP53420.1"/>
    </source>
</evidence>
<dbReference type="SUPFAM" id="SSF55781">
    <property type="entry name" value="GAF domain-like"/>
    <property type="match status" value="1"/>
</dbReference>
<comment type="caution">
    <text evidence="6">The sequence shown here is derived from an EMBL/GenBank/DDBJ whole genome shotgun (WGS) entry which is preliminary data.</text>
</comment>
<evidence type="ECO:0000256" key="2">
    <source>
        <dbReference type="ARBA" id="ARBA00023125"/>
    </source>
</evidence>
<dbReference type="Gene3D" id="3.30.450.40">
    <property type="match status" value="1"/>
</dbReference>
<dbReference type="InterPro" id="IPR005471">
    <property type="entry name" value="Tscrpt_reg_IclR_N"/>
</dbReference>
<evidence type="ECO:0000256" key="3">
    <source>
        <dbReference type="ARBA" id="ARBA00023163"/>
    </source>
</evidence>
<dbReference type="InterPro" id="IPR029016">
    <property type="entry name" value="GAF-like_dom_sf"/>
</dbReference>
<dbReference type="Pfam" id="PF09339">
    <property type="entry name" value="HTH_IclR"/>
    <property type="match status" value="1"/>
</dbReference>
<dbReference type="PROSITE" id="PS51078">
    <property type="entry name" value="ICLR_ED"/>
    <property type="match status" value="1"/>
</dbReference>
<dbReference type="Proteomes" id="UP000194577">
    <property type="component" value="Unassembled WGS sequence"/>
</dbReference>
<protein>
    <submittedName>
        <fullName evidence="6">IclR family transcriptional regulator</fullName>
    </submittedName>
</protein>
<dbReference type="Gene3D" id="1.10.10.10">
    <property type="entry name" value="Winged helix-like DNA-binding domain superfamily/Winged helix DNA-binding domain"/>
    <property type="match status" value="1"/>
</dbReference>
<keyword evidence="3" id="KW-0804">Transcription</keyword>
<dbReference type="SMART" id="SM00346">
    <property type="entry name" value="HTH_ICLR"/>
    <property type="match status" value="1"/>
</dbReference>
<proteinExistence type="predicted"/>
<dbReference type="PANTHER" id="PTHR30136">
    <property type="entry name" value="HELIX-TURN-HELIX TRANSCRIPTIONAL REGULATOR, ICLR FAMILY"/>
    <property type="match status" value="1"/>
</dbReference>
<dbReference type="InterPro" id="IPR050707">
    <property type="entry name" value="HTH_MetabolicPath_Reg"/>
</dbReference>
<keyword evidence="7" id="KW-1185">Reference proteome</keyword>
<keyword evidence="1" id="KW-0805">Transcription regulation</keyword>
<dbReference type="PANTHER" id="PTHR30136:SF24">
    <property type="entry name" value="HTH-TYPE TRANSCRIPTIONAL REPRESSOR ALLR"/>
    <property type="match status" value="1"/>
</dbReference>
<accession>A0ABX4MD77</accession>
<name>A0ABX4MD77_9ACTO</name>
<reference evidence="6 7" key="1">
    <citation type="submission" date="2017-10" db="EMBL/GenBank/DDBJ databases">
        <title>Draft genome sequence of cellulolytic Actinomyces sp CtC72 isolated from cattle rumen fluid.</title>
        <authorList>
            <person name="Joshi A.J."/>
            <person name="Vasudevan G."/>
            <person name="Lanjekar V.B."/>
            <person name="Hivarkar S."/>
            <person name="Engineer A."/>
            <person name="Pore S.D."/>
            <person name="Dhakephalkar P.K."/>
            <person name="Dagar S."/>
        </authorList>
    </citation>
    <scope>NUCLEOTIDE SEQUENCE [LARGE SCALE GENOMIC DNA]</scope>
    <source>
        <strain evidence="7">CtC72</strain>
    </source>
</reference>
<organism evidence="6 7">
    <name type="scientific">Actinomyces ruminis</name>
    <dbReference type="NCBI Taxonomy" id="1937003"/>
    <lineage>
        <taxon>Bacteria</taxon>
        <taxon>Bacillati</taxon>
        <taxon>Actinomycetota</taxon>
        <taxon>Actinomycetes</taxon>
        <taxon>Actinomycetales</taxon>
        <taxon>Actinomycetaceae</taxon>
        <taxon>Actinomyces</taxon>
    </lineage>
</organism>
<evidence type="ECO:0000259" key="5">
    <source>
        <dbReference type="PROSITE" id="PS51078"/>
    </source>
</evidence>
<dbReference type="SUPFAM" id="SSF46785">
    <property type="entry name" value="Winged helix' DNA-binding domain"/>
    <property type="match status" value="1"/>
</dbReference>
<sequence>MNRGAAMPRASSRGPVSWHYVSSRQMVGHSTSPRPCKESHALSRSDVIPVKQPENRQDHHDCVGGQGARVVEHLLTVDSDGVSLSQLADETGINKSSLHHILVTLRQRSWVEQDETGRYRLGPMTGRMATWWTSTNQAAAKLHPILLAICDKTHELVHLGRLFERDVVYLDKVEPDRPVRVWSRIGQSAPVATTAMGRAILGARQPSEAEVKMWLSLVAEAAEQLPGRLVEEMQRVRSHGYAIEIGEDRPSLACVGVPIAVAGEPVLAISVTMPVERATLPHLRKIAHTIHECIAAADVEGISVPVTLAD</sequence>
<dbReference type="InterPro" id="IPR014757">
    <property type="entry name" value="Tscrpt_reg_IclR_C"/>
</dbReference>
<evidence type="ECO:0000256" key="1">
    <source>
        <dbReference type="ARBA" id="ARBA00023015"/>
    </source>
</evidence>
<dbReference type="EMBL" id="MTPX02000019">
    <property type="protein sequence ID" value="PHP53420.1"/>
    <property type="molecule type" value="Genomic_DNA"/>
</dbReference>
<keyword evidence="2" id="KW-0238">DNA-binding</keyword>
<gene>
    <name evidence="6" type="ORF">BW737_002740</name>
</gene>
<dbReference type="InterPro" id="IPR036388">
    <property type="entry name" value="WH-like_DNA-bd_sf"/>
</dbReference>
<feature type="domain" description="HTH iclR-type" evidence="4">
    <location>
        <begin position="61"/>
        <end position="123"/>
    </location>
</feature>
<evidence type="ECO:0000313" key="7">
    <source>
        <dbReference type="Proteomes" id="UP000194577"/>
    </source>
</evidence>
<dbReference type="Pfam" id="PF01614">
    <property type="entry name" value="IclR_C"/>
    <property type="match status" value="1"/>
</dbReference>
<feature type="domain" description="IclR-ED" evidence="5">
    <location>
        <begin position="124"/>
        <end position="304"/>
    </location>
</feature>
<dbReference type="PROSITE" id="PS51077">
    <property type="entry name" value="HTH_ICLR"/>
    <property type="match status" value="1"/>
</dbReference>
<evidence type="ECO:0000259" key="4">
    <source>
        <dbReference type="PROSITE" id="PS51077"/>
    </source>
</evidence>